<dbReference type="InterPro" id="IPR001611">
    <property type="entry name" value="Leu-rich_rpt"/>
</dbReference>
<keyword evidence="20" id="KW-1185">Reference proteome</keyword>
<dbReference type="PROSITE" id="PS51450">
    <property type="entry name" value="LRR"/>
    <property type="match status" value="1"/>
</dbReference>
<dbReference type="GO" id="GO:0004674">
    <property type="term" value="F:protein serine/threonine kinase activity"/>
    <property type="evidence" value="ECO:0007669"/>
    <property type="project" value="UniProtKB-KW"/>
</dbReference>
<accession>A0A8T0IQN9</accession>
<keyword evidence="5 17" id="KW-0812">Transmembrane</keyword>
<keyword evidence="14" id="KW-0325">Glycoprotein</keyword>
<dbReference type="EMBL" id="CM026422">
    <property type="protein sequence ID" value="KAG0585502.1"/>
    <property type="molecule type" value="Genomic_DNA"/>
</dbReference>
<feature type="region of interest" description="Disordered" evidence="16">
    <location>
        <begin position="843"/>
        <end position="877"/>
    </location>
</feature>
<feature type="transmembrane region" description="Helical" evidence="17">
    <location>
        <begin position="443"/>
        <end position="468"/>
    </location>
</feature>
<proteinExistence type="predicted"/>
<dbReference type="GO" id="GO:0016020">
    <property type="term" value="C:membrane"/>
    <property type="evidence" value="ECO:0007669"/>
    <property type="project" value="UniProtKB-SubCell"/>
</dbReference>
<keyword evidence="4" id="KW-0808">Transferase</keyword>
<keyword evidence="12 17" id="KW-0472">Membrane</keyword>
<dbReference type="PROSITE" id="PS00107">
    <property type="entry name" value="PROTEIN_KINASE_ATP"/>
    <property type="match status" value="1"/>
</dbReference>
<evidence type="ECO:0000256" key="4">
    <source>
        <dbReference type="ARBA" id="ARBA00022679"/>
    </source>
</evidence>
<dbReference type="SUPFAM" id="SSF52058">
    <property type="entry name" value="L domain-like"/>
    <property type="match status" value="1"/>
</dbReference>
<dbReference type="PANTHER" id="PTHR27000">
    <property type="entry name" value="LEUCINE-RICH REPEAT RECEPTOR-LIKE PROTEIN KINASE FAMILY PROTEIN-RELATED"/>
    <property type="match status" value="1"/>
</dbReference>
<evidence type="ECO:0000256" key="12">
    <source>
        <dbReference type="ARBA" id="ARBA00023136"/>
    </source>
</evidence>
<dbReference type="InterPro" id="IPR000719">
    <property type="entry name" value="Prot_kinase_dom"/>
</dbReference>
<evidence type="ECO:0000256" key="5">
    <source>
        <dbReference type="ARBA" id="ARBA00022692"/>
    </source>
</evidence>
<evidence type="ECO:0000256" key="8">
    <source>
        <dbReference type="ARBA" id="ARBA00022741"/>
    </source>
</evidence>
<evidence type="ECO:0000256" key="2">
    <source>
        <dbReference type="ARBA" id="ARBA00022527"/>
    </source>
</evidence>
<sequence length="877" mass="96206">MTSKMAARSYGAMSRFCVAVLVLAALTCYGGSVHLVAALPDAQVEALLALQELLDHPSATMNWTKETKFCNLASTPHLSVVCSAPETLTDLRIVGDKSAATVREKLNQSSTKGGFLSSQKSLPSSFNVTTLVNTLLAFPELRNVELVSLGMWGALPEQLSQLSHLQVMNMSSNLFTGALPKTLHALTELRVLAMDQNAITGSFPFWLSTVPTLETLSLSSNSLSGELNDSISNFKNLKSLVVSNNLFSGKIPSSISSLLNLQLLSLAHNHFTGVVPNLENLKSLKSLNLGGNSLGPGFPSLGAQIASVYVGQNRLSGPLPGYLKGFVELQNLDVSGNALVGTPPPYLFNLPRIQSLNLARNHFSGGLPLNLTLSKSLSLVDISGNFFTGHPPVAFLSSTRNVSVHFQGNCMETLKQKQGSEEYCTVTASKLGIRDVQIIRSHLVLIIAVAAAGGLCLSVLLCVVVYLISRRCRGDKDRSVAAPEDGNFGSFRGIPSELLSNARYLSQSMRLGVLPHSHNRVFALEELKIATNNFSPGALVGEGRHGKVFKGLLDDKTVVAIKWLNFKSKEDMNEYKTQLEVLSKLRHQHLVSVLGYCTEDVVTIVEDEEFKSFRLFIVSEFMANGDLRSHLSKHMGVKEPMAWSQRLAAVIAAGRGVHHLHTGVTPPIFYNNLKITSILLDSNMVAQVSDFGLPVRRVSFSMDVVAAEAKSGGPRLIHEDSLRRRDHRDKQDVYDYGAILLEIVLGRPPTIRNPFPQKRSELERLTKEKGPSMELIDKDIVGTCGAESLATVLEIAGKCMVDDPSRRPSMEDVLWNLQYALQVHSSVNDVNDEYDLRREEFQKAPSFSERKPRGFHDNRIADEDWKEDPSDSRHFLR</sequence>
<dbReference type="GO" id="GO:0005524">
    <property type="term" value="F:ATP binding"/>
    <property type="evidence" value="ECO:0007669"/>
    <property type="project" value="UniProtKB-UniRule"/>
</dbReference>
<dbReference type="AlphaFoldDB" id="A0A8T0IQN9"/>
<name>A0A8T0IQN9_CERPU</name>
<dbReference type="Pfam" id="PF07714">
    <property type="entry name" value="PK_Tyr_Ser-Thr"/>
    <property type="match status" value="1"/>
</dbReference>
<organism evidence="19 20">
    <name type="scientific">Ceratodon purpureus</name>
    <name type="common">Fire moss</name>
    <name type="synonym">Dicranum purpureum</name>
    <dbReference type="NCBI Taxonomy" id="3225"/>
    <lineage>
        <taxon>Eukaryota</taxon>
        <taxon>Viridiplantae</taxon>
        <taxon>Streptophyta</taxon>
        <taxon>Embryophyta</taxon>
        <taxon>Bryophyta</taxon>
        <taxon>Bryophytina</taxon>
        <taxon>Bryopsida</taxon>
        <taxon>Dicranidae</taxon>
        <taxon>Pseudoditrichales</taxon>
        <taxon>Ditrichaceae</taxon>
        <taxon>Ceratodon</taxon>
    </lineage>
</organism>
<evidence type="ECO:0000256" key="14">
    <source>
        <dbReference type="ARBA" id="ARBA00023180"/>
    </source>
</evidence>
<evidence type="ECO:0000313" key="19">
    <source>
        <dbReference type="EMBL" id="KAG0585502.1"/>
    </source>
</evidence>
<evidence type="ECO:0000256" key="3">
    <source>
        <dbReference type="ARBA" id="ARBA00022614"/>
    </source>
</evidence>
<comment type="subcellular location">
    <subcellularLocation>
        <location evidence="1">Membrane</location>
        <topology evidence="1">Single-pass membrane protein</topology>
    </subcellularLocation>
</comment>
<dbReference type="Gene3D" id="3.30.200.20">
    <property type="entry name" value="Phosphorylase Kinase, domain 1"/>
    <property type="match status" value="1"/>
</dbReference>
<gene>
    <name evidence="19" type="ORF">KC19_2G017100</name>
</gene>
<dbReference type="InterPro" id="IPR001245">
    <property type="entry name" value="Ser-Thr/Tyr_kinase_cat_dom"/>
</dbReference>
<evidence type="ECO:0000256" key="15">
    <source>
        <dbReference type="PROSITE-ProRule" id="PRU10141"/>
    </source>
</evidence>
<keyword evidence="8 15" id="KW-0547">Nucleotide-binding</keyword>
<evidence type="ECO:0000256" key="9">
    <source>
        <dbReference type="ARBA" id="ARBA00022777"/>
    </source>
</evidence>
<dbReference type="SUPFAM" id="SSF56112">
    <property type="entry name" value="Protein kinase-like (PK-like)"/>
    <property type="match status" value="1"/>
</dbReference>
<evidence type="ECO:0000256" key="11">
    <source>
        <dbReference type="ARBA" id="ARBA00022989"/>
    </source>
</evidence>
<evidence type="ECO:0000256" key="10">
    <source>
        <dbReference type="ARBA" id="ARBA00022840"/>
    </source>
</evidence>
<evidence type="ECO:0000313" key="20">
    <source>
        <dbReference type="Proteomes" id="UP000822688"/>
    </source>
</evidence>
<feature type="domain" description="Protein kinase" evidence="18">
    <location>
        <begin position="534"/>
        <end position="827"/>
    </location>
</feature>
<keyword evidence="10 15" id="KW-0067">ATP-binding</keyword>
<keyword evidence="2" id="KW-0723">Serine/threonine-protein kinase</keyword>
<evidence type="ECO:0000256" key="6">
    <source>
        <dbReference type="ARBA" id="ARBA00022729"/>
    </source>
</evidence>
<dbReference type="FunFam" id="3.80.10.10:FF:000383">
    <property type="entry name" value="Leucine-rich repeat receptor protein kinase EMS1"/>
    <property type="match status" value="1"/>
</dbReference>
<dbReference type="InterPro" id="IPR032675">
    <property type="entry name" value="LRR_dom_sf"/>
</dbReference>
<keyword evidence="3" id="KW-0433">Leucine-rich repeat</keyword>
<dbReference type="InterPro" id="IPR011009">
    <property type="entry name" value="Kinase-like_dom_sf"/>
</dbReference>
<dbReference type="PROSITE" id="PS50011">
    <property type="entry name" value="PROTEIN_KINASE_DOM"/>
    <property type="match status" value="1"/>
</dbReference>
<feature type="binding site" evidence="15">
    <location>
        <position position="562"/>
    </location>
    <ligand>
        <name>ATP</name>
        <dbReference type="ChEBI" id="CHEBI:30616"/>
    </ligand>
</feature>
<evidence type="ECO:0000259" key="18">
    <source>
        <dbReference type="PROSITE" id="PS50011"/>
    </source>
</evidence>
<dbReference type="FunFam" id="3.30.200.20:FF:000039">
    <property type="entry name" value="receptor-like protein kinase FERONIA"/>
    <property type="match status" value="1"/>
</dbReference>
<keyword evidence="11 17" id="KW-1133">Transmembrane helix</keyword>
<dbReference type="Gene3D" id="3.80.10.10">
    <property type="entry name" value="Ribonuclease Inhibitor"/>
    <property type="match status" value="2"/>
</dbReference>
<protein>
    <recommendedName>
        <fullName evidence="18">Protein kinase domain-containing protein</fullName>
    </recommendedName>
</protein>
<keyword evidence="13" id="KW-0675">Receptor</keyword>
<keyword evidence="9" id="KW-0418">Kinase</keyword>
<reference evidence="19" key="1">
    <citation type="submission" date="2020-06" db="EMBL/GenBank/DDBJ databases">
        <title>WGS assembly of Ceratodon purpureus strain R40.</title>
        <authorList>
            <person name="Carey S.B."/>
            <person name="Jenkins J."/>
            <person name="Shu S."/>
            <person name="Lovell J.T."/>
            <person name="Sreedasyam A."/>
            <person name="Maumus F."/>
            <person name="Tiley G.P."/>
            <person name="Fernandez-Pozo N."/>
            <person name="Barry K."/>
            <person name="Chen C."/>
            <person name="Wang M."/>
            <person name="Lipzen A."/>
            <person name="Daum C."/>
            <person name="Saski C.A."/>
            <person name="Payton A.C."/>
            <person name="Mcbreen J.C."/>
            <person name="Conrad R.E."/>
            <person name="Kollar L.M."/>
            <person name="Olsson S."/>
            <person name="Huttunen S."/>
            <person name="Landis J.B."/>
            <person name="Wickett N.J."/>
            <person name="Johnson M.G."/>
            <person name="Rensing S.A."/>
            <person name="Grimwood J."/>
            <person name="Schmutz J."/>
            <person name="Mcdaniel S.F."/>
        </authorList>
    </citation>
    <scope>NUCLEOTIDE SEQUENCE</scope>
    <source>
        <strain evidence="19">R40</strain>
    </source>
</reference>
<evidence type="ECO:0000256" key="7">
    <source>
        <dbReference type="ARBA" id="ARBA00022737"/>
    </source>
</evidence>
<evidence type="ECO:0000256" key="17">
    <source>
        <dbReference type="SAM" id="Phobius"/>
    </source>
</evidence>
<evidence type="ECO:0000256" key="1">
    <source>
        <dbReference type="ARBA" id="ARBA00004167"/>
    </source>
</evidence>
<evidence type="ECO:0000256" key="13">
    <source>
        <dbReference type="ARBA" id="ARBA00023170"/>
    </source>
</evidence>
<keyword evidence="6" id="KW-0732">Signal</keyword>
<dbReference type="PANTHER" id="PTHR27000:SF746">
    <property type="entry name" value="INACTIVE LEUCINE-RICH REPEAT RECEPTOR-LIKE PROTEIN KINASE-RELATED"/>
    <property type="match status" value="1"/>
</dbReference>
<evidence type="ECO:0000256" key="16">
    <source>
        <dbReference type="SAM" id="MobiDB-lite"/>
    </source>
</evidence>
<comment type="caution">
    <text evidence="19">The sequence shown here is derived from an EMBL/GenBank/DDBJ whole genome shotgun (WGS) entry which is preliminary data.</text>
</comment>
<keyword evidence="7" id="KW-0677">Repeat</keyword>
<dbReference type="Pfam" id="PF00560">
    <property type="entry name" value="LRR_1"/>
    <property type="match status" value="3"/>
</dbReference>
<dbReference type="Proteomes" id="UP000822688">
    <property type="component" value="Chromosome 2"/>
</dbReference>
<dbReference type="InterPro" id="IPR017441">
    <property type="entry name" value="Protein_kinase_ATP_BS"/>
</dbReference>
<dbReference type="Gene3D" id="1.10.510.10">
    <property type="entry name" value="Transferase(Phosphotransferase) domain 1"/>
    <property type="match status" value="1"/>
</dbReference>